<organism evidence="1 2">
    <name type="scientific">Pleuronectes platessa</name>
    <name type="common">European plaice</name>
    <dbReference type="NCBI Taxonomy" id="8262"/>
    <lineage>
        <taxon>Eukaryota</taxon>
        <taxon>Metazoa</taxon>
        <taxon>Chordata</taxon>
        <taxon>Craniata</taxon>
        <taxon>Vertebrata</taxon>
        <taxon>Euteleostomi</taxon>
        <taxon>Actinopterygii</taxon>
        <taxon>Neopterygii</taxon>
        <taxon>Teleostei</taxon>
        <taxon>Neoteleostei</taxon>
        <taxon>Acanthomorphata</taxon>
        <taxon>Carangaria</taxon>
        <taxon>Pleuronectiformes</taxon>
        <taxon>Pleuronectoidei</taxon>
        <taxon>Pleuronectidae</taxon>
        <taxon>Pleuronectes</taxon>
    </lineage>
</organism>
<evidence type="ECO:0000313" key="1">
    <source>
        <dbReference type="EMBL" id="CAB1453649.1"/>
    </source>
</evidence>
<name>A0A9N7VNK0_PLEPL</name>
<dbReference type="Proteomes" id="UP001153269">
    <property type="component" value="Unassembled WGS sequence"/>
</dbReference>
<keyword evidence="2" id="KW-1185">Reference proteome</keyword>
<gene>
    <name evidence="1" type="ORF">PLEPLA_LOCUS41405</name>
</gene>
<proteinExistence type="predicted"/>
<evidence type="ECO:0000313" key="2">
    <source>
        <dbReference type="Proteomes" id="UP001153269"/>
    </source>
</evidence>
<protein>
    <submittedName>
        <fullName evidence="1">Uncharacterized protein</fullName>
    </submittedName>
</protein>
<reference evidence="1" key="1">
    <citation type="submission" date="2020-03" db="EMBL/GenBank/DDBJ databases">
        <authorList>
            <person name="Weist P."/>
        </authorList>
    </citation>
    <scope>NUCLEOTIDE SEQUENCE</scope>
</reference>
<dbReference type="AlphaFoldDB" id="A0A9N7VNK0"/>
<comment type="caution">
    <text evidence="1">The sequence shown here is derived from an EMBL/GenBank/DDBJ whole genome shotgun (WGS) entry which is preliminary data.</text>
</comment>
<sequence length="73" mass="8177">MDGAQRLSSERGAWGADVAPPRCRTRNCCLRLHLCRRTRQRRRRSYTFGATASKLSLLAGCSACGCCPLFRWG</sequence>
<dbReference type="EMBL" id="CADEAL010004180">
    <property type="protein sequence ID" value="CAB1453649.1"/>
    <property type="molecule type" value="Genomic_DNA"/>
</dbReference>
<accession>A0A9N7VNK0</accession>